<dbReference type="KEGG" id="dcr:108198859"/>
<sequence length="483" mass="53991">MPSQNIASASPHVLIFPLPLQGAVNSMLKLAELLCISEINITFLVTEHIYSRLIRHTNVMSRYPGFVLRSISDGLPDGHERSGARYMEMFDSMKYNSKALLKELLTCGELEQGGRGPVTCVIADGLMSFVFDVAKEINISMFSMRTLSPSSLSIFFSMPQMIQSGELPFTGDDLDTPIKSVPGMENFLRRRDLPSFCRSNTLSNPSIQLFKNESQENARTQGLILNAFDDLEGPVLDHIHASCPNIYTIGPLHAHLKKKLAGTSYYRTASSNSLRKEDRSCMSWLDSQAYKSVIYVSFGSIATVTRDQLMEFWYGLVKSGCKFLWVIRPDSISGDGEIPAEVLEGTKERGYIVGWAPQEEVLAHNAVGGFLTHSGWNSTLESVIEGVPMICWPYFMDQQVNSRFVSEVWKLGLDMKDTCDRVIVERMVKELMIERKDEFTKSADRMAMLAKKSLSEGGSSCSNLERLVKDIKATAGVVHKEQQ</sequence>
<gene>
    <name evidence="7" type="ORF">DCAR_0831944</name>
</gene>
<organism evidence="7 8">
    <name type="scientific">Daucus carota subsp. sativus</name>
    <name type="common">Carrot</name>
    <dbReference type="NCBI Taxonomy" id="79200"/>
    <lineage>
        <taxon>Eukaryota</taxon>
        <taxon>Viridiplantae</taxon>
        <taxon>Streptophyta</taxon>
        <taxon>Embryophyta</taxon>
        <taxon>Tracheophyta</taxon>
        <taxon>Spermatophyta</taxon>
        <taxon>Magnoliopsida</taxon>
        <taxon>eudicotyledons</taxon>
        <taxon>Gunneridae</taxon>
        <taxon>Pentapetalae</taxon>
        <taxon>asterids</taxon>
        <taxon>campanulids</taxon>
        <taxon>Apiales</taxon>
        <taxon>Apiaceae</taxon>
        <taxon>Apioideae</taxon>
        <taxon>Scandiceae</taxon>
        <taxon>Daucinae</taxon>
        <taxon>Daucus</taxon>
        <taxon>Daucus sect. Daucus</taxon>
    </lineage>
</organism>
<dbReference type="GO" id="GO:0080044">
    <property type="term" value="F:quercetin 7-O-glucosyltransferase activity"/>
    <property type="evidence" value="ECO:0007669"/>
    <property type="project" value="TreeGrafter"/>
</dbReference>
<dbReference type="Pfam" id="PF00201">
    <property type="entry name" value="UDPGT"/>
    <property type="match status" value="1"/>
</dbReference>
<evidence type="ECO:0000256" key="4">
    <source>
        <dbReference type="ARBA" id="ARBA00023229"/>
    </source>
</evidence>
<dbReference type="InterPro" id="IPR002213">
    <property type="entry name" value="UDP_glucos_trans"/>
</dbReference>
<dbReference type="PROSITE" id="PS00375">
    <property type="entry name" value="UDPGT"/>
    <property type="match status" value="1"/>
</dbReference>
<comment type="similarity">
    <text evidence="2 5">Belongs to the UDP-glycosyltransferase family.</text>
</comment>
<dbReference type="EC" id="2.4.1.-" evidence="6"/>
<keyword evidence="4" id="KW-0414">Isoprene biosynthesis</keyword>
<comment type="pathway">
    <text evidence="1">Secondary metabolite biosynthesis; terpenoid biosynthesis.</text>
</comment>
<reference evidence="7" key="2">
    <citation type="submission" date="2022-03" db="EMBL/GenBank/DDBJ databases">
        <title>Draft title - Genomic analysis of global carrot germplasm unveils the trajectory of domestication and the origin of high carotenoid orange carrot.</title>
        <authorList>
            <person name="Iorizzo M."/>
            <person name="Ellison S."/>
            <person name="Senalik D."/>
            <person name="Macko-Podgorni A."/>
            <person name="Grzebelus D."/>
            <person name="Bostan H."/>
            <person name="Rolling W."/>
            <person name="Curaba J."/>
            <person name="Simon P."/>
        </authorList>
    </citation>
    <scope>NUCLEOTIDE SEQUENCE</scope>
    <source>
        <tissue evidence="7">Leaf</tissue>
    </source>
</reference>
<name>A0AAF1BAN9_DAUCS</name>
<evidence type="ECO:0000256" key="1">
    <source>
        <dbReference type="ARBA" id="ARBA00004721"/>
    </source>
</evidence>
<reference evidence="7" key="1">
    <citation type="journal article" date="2016" name="Nat. Genet.">
        <title>A high-quality carrot genome assembly provides new insights into carotenoid accumulation and asterid genome evolution.</title>
        <authorList>
            <person name="Iorizzo M."/>
            <person name="Ellison S."/>
            <person name="Senalik D."/>
            <person name="Zeng P."/>
            <person name="Satapoomin P."/>
            <person name="Huang J."/>
            <person name="Bowman M."/>
            <person name="Iovene M."/>
            <person name="Sanseverino W."/>
            <person name="Cavagnaro P."/>
            <person name="Yildiz M."/>
            <person name="Macko-Podgorni A."/>
            <person name="Moranska E."/>
            <person name="Grzebelus E."/>
            <person name="Grzebelus D."/>
            <person name="Ashrafi H."/>
            <person name="Zheng Z."/>
            <person name="Cheng S."/>
            <person name="Spooner D."/>
            <person name="Van Deynze A."/>
            <person name="Simon P."/>
        </authorList>
    </citation>
    <scope>NUCLEOTIDE SEQUENCE</scope>
    <source>
        <tissue evidence="7">Leaf</tissue>
    </source>
</reference>
<dbReference type="EMBL" id="CP093350">
    <property type="protein sequence ID" value="WOH12440.1"/>
    <property type="molecule type" value="Genomic_DNA"/>
</dbReference>
<evidence type="ECO:0000256" key="3">
    <source>
        <dbReference type="ARBA" id="ARBA00022679"/>
    </source>
</evidence>
<dbReference type="SUPFAM" id="SSF53756">
    <property type="entry name" value="UDP-Glycosyltransferase/glycogen phosphorylase"/>
    <property type="match status" value="1"/>
</dbReference>
<evidence type="ECO:0000313" key="7">
    <source>
        <dbReference type="EMBL" id="WOH12440.1"/>
    </source>
</evidence>
<dbReference type="GO" id="GO:0080043">
    <property type="term" value="F:quercetin 3-O-glucosyltransferase activity"/>
    <property type="evidence" value="ECO:0007669"/>
    <property type="project" value="TreeGrafter"/>
</dbReference>
<dbReference type="CDD" id="cd03784">
    <property type="entry name" value="GT1_Gtf-like"/>
    <property type="match status" value="1"/>
</dbReference>
<keyword evidence="5" id="KW-0328">Glycosyltransferase</keyword>
<proteinExistence type="inferred from homology"/>
<dbReference type="InterPro" id="IPR035595">
    <property type="entry name" value="UDP_glycos_trans_CS"/>
</dbReference>
<dbReference type="FunFam" id="3.40.50.2000:FF:000040">
    <property type="entry name" value="UDP-glycosyltransferase 76C1"/>
    <property type="match status" value="1"/>
</dbReference>
<dbReference type="Proteomes" id="UP000077755">
    <property type="component" value="Chromosome 8"/>
</dbReference>
<evidence type="ECO:0000256" key="6">
    <source>
        <dbReference type="RuleBase" id="RU362057"/>
    </source>
</evidence>
<protein>
    <recommendedName>
        <fullName evidence="6">Glycosyltransferase</fullName>
        <ecNumber evidence="6">2.4.1.-</ecNumber>
    </recommendedName>
</protein>
<dbReference type="GO" id="GO:0008299">
    <property type="term" value="P:isoprenoid biosynthetic process"/>
    <property type="evidence" value="ECO:0007669"/>
    <property type="project" value="UniProtKB-KW"/>
</dbReference>
<keyword evidence="8" id="KW-1185">Reference proteome</keyword>
<keyword evidence="3 5" id="KW-0808">Transferase</keyword>
<dbReference type="Gene3D" id="3.40.50.2000">
    <property type="entry name" value="Glycogen Phosphorylase B"/>
    <property type="match status" value="2"/>
</dbReference>
<evidence type="ECO:0000256" key="5">
    <source>
        <dbReference type="RuleBase" id="RU003718"/>
    </source>
</evidence>
<dbReference type="AlphaFoldDB" id="A0AAF1BAN9"/>
<accession>A0AAF1BAN9</accession>
<dbReference type="PANTHER" id="PTHR11926">
    <property type="entry name" value="GLUCOSYL/GLUCURONOSYL TRANSFERASES"/>
    <property type="match status" value="1"/>
</dbReference>
<dbReference type="PANTHER" id="PTHR11926:SF1392">
    <property type="entry name" value="GLYCOSYLTRANSFERASE"/>
    <property type="match status" value="1"/>
</dbReference>
<evidence type="ECO:0000313" key="8">
    <source>
        <dbReference type="Proteomes" id="UP000077755"/>
    </source>
</evidence>
<evidence type="ECO:0000256" key="2">
    <source>
        <dbReference type="ARBA" id="ARBA00009995"/>
    </source>
</evidence>